<sequence length="163" mass="18817">MEDNIADTYILFPMAKRIWNVVTLAYSNLENSSQMFELRNKARNLWQGEHDLTQYYSDLTKLWQELGLFNSPVWKDPDDVGIKPLPQIEEIFAEVRCEECRRRVMLGGSTISTIETSALAACGLDNRAESRGNKKWCDHCQKPNHTKNTCWKLHGKPANWTPS</sequence>
<protein>
    <recommendedName>
        <fullName evidence="4">Retrotransposon gag domain-containing protein</fullName>
    </recommendedName>
</protein>
<reference evidence="2 3" key="1">
    <citation type="journal article" date="2018" name="PLoS Genet.">
        <title>Population sequencing reveals clonal diversity and ancestral inbreeding in the grapevine cultivar Chardonnay.</title>
        <authorList>
            <person name="Roach M.J."/>
            <person name="Johnson D.L."/>
            <person name="Bohlmann J."/>
            <person name="van Vuuren H.J."/>
            <person name="Jones S.J."/>
            <person name="Pretorius I.S."/>
            <person name="Schmidt S.A."/>
            <person name="Borneman A.R."/>
        </authorList>
    </citation>
    <scope>NUCLEOTIDE SEQUENCE [LARGE SCALE GENOMIC DNA]</scope>
    <source>
        <strain evidence="3">cv. Chardonnay</strain>
        <strain evidence="2">I10V1</strain>
        <tissue evidence="2">Leaf</tissue>
    </source>
</reference>
<evidence type="ECO:0000313" key="1">
    <source>
        <dbReference type="EMBL" id="RVW21524.1"/>
    </source>
</evidence>
<name>A0A438IJE0_VITVI</name>
<gene>
    <name evidence="2" type="ORF">CK203_026054</name>
    <name evidence="1" type="ORF">CK203_109846</name>
</gene>
<evidence type="ECO:0008006" key="4">
    <source>
        <dbReference type="Google" id="ProtNLM"/>
    </source>
</evidence>
<dbReference type="PANTHER" id="PTHR34222:SF91">
    <property type="match status" value="1"/>
</dbReference>
<dbReference type="Proteomes" id="UP000288805">
    <property type="component" value="Unassembled WGS sequence"/>
</dbReference>
<evidence type="ECO:0000313" key="3">
    <source>
        <dbReference type="Proteomes" id="UP000288805"/>
    </source>
</evidence>
<proteinExistence type="predicted"/>
<dbReference type="EMBL" id="QGNW01000105">
    <property type="protein sequence ID" value="RVW96829.1"/>
    <property type="molecule type" value="Genomic_DNA"/>
</dbReference>
<comment type="caution">
    <text evidence="2">The sequence shown here is derived from an EMBL/GenBank/DDBJ whole genome shotgun (WGS) entry which is preliminary data.</text>
</comment>
<accession>A0A438IJE0</accession>
<organism evidence="2 3">
    <name type="scientific">Vitis vinifera</name>
    <name type="common">Grape</name>
    <dbReference type="NCBI Taxonomy" id="29760"/>
    <lineage>
        <taxon>Eukaryota</taxon>
        <taxon>Viridiplantae</taxon>
        <taxon>Streptophyta</taxon>
        <taxon>Embryophyta</taxon>
        <taxon>Tracheophyta</taxon>
        <taxon>Spermatophyta</taxon>
        <taxon>Magnoliopsida</taxon>
        <taxon>eudicotyledons</taxon>
        <taxon>Gunneridae</taxon>
        <taxon>Pentapetalae</taxon>
        <taxon>rosids</taxon>
        <taxon>Vitales</taxon>
        <taxon>Vitaceae</taxon>
        <taxon>Viteae</taxon>
        <taxon>Vitis</taxon>
    </lineage>
</organism>
<dbReference type="EMBL" id="QGNW01002286">
    <property type="protein sequence ID" value="RVW21524.1"/>
    <property type="molecule type" value="Genomic_DNA"/>
</dbReference>
<evidence type="ECO:0000313" key="2">
    <source>
        <dbReference type="EMBL" id="RVW96829.1"/>
    </source>
</evidence>
<dbReference type="PANTHER" id="PTHR34222">
    <property type="entry name" value="GAG_PRE-INTEGRS DOMAIN-CONTAINING PROTEIN"/>
    <property type="match status" value="1"/>
</dbReference>
<dbReference type="AlphaFoldDB" id="A0A438IJE0"/>